<accession>A0A0V0T877</accession>
<proteinExistence type="predicted"/>
<evidence type="ECO:0000313" key="2">
    <source>
        <dbReference type="Proteomes" id="UP000055048"/>
    </source>
</evidence>
<evidence type="ECO:0000313" key="1">
    <source>
        <dbReference type="EMBL" id="KRX35158.1"/>
    </source>
</evidence>
<organism evidence="1 2">
    <name type="scientific">Trichinella murrelli</name>
    <dbReference type="NCBI Taxonomy" id="144512"/>
    <lineage>
        <taxon>Eukaryota</taxon>
        <taxon>Metazoa</taxon>
        <taxon>Ecdysozoa</taxon>
        <taxon>Nematoda</taxon>
        <taxon>Enoplea</taxon>
        <taxon>Dorylaimia</taxon>
        <taxon>Trichinellida</taxon>
        <taxon>Trichinellidae</taxon>
        <taxon>Trichinella</taxon>
    </lineage>
</organism>
<name>A0A0V0T877_9BILA</name>
<sequence>MSETFGPVKGLFGLAIIQTDTSQPRPNESVSFKLLPLLKRKLKRFSLRNTPLDINKHKQPLHSANY</sequence>
<gene>
    <name evidence="1" type="ORF">T05_12551</name>
</gene>
<keyword evidence="2" id="KW-1185">Reference proteome</keyword>
<dbReference type="AlphaFoldDB" id="A0A0V0T877"/>
<protein>
    <submittedName>
        <fullName evidence="1">Uncharacterized protein</fullName>
    </submittedName>
</protein>
<reference evidence="1 2" key="1">
    <citation type="submission" date="2015-01" db="EMBL/GenBank/DDBJ databases">
        <title>Evolution of Trichinella species and genotypes.</title>
        <authorList>
            <person name="Korhonen P.K."/>
            <person name="Edoardo P."/>
            <person name="Giuseppe L.R."/>
            <person name="Gasser R.B."/>
        </authorList>
    </citation>
    <scope>NUCLEOTIDE SEQUENCE [LARGE SCALE GENOMIC DNA]</scope>
    <source>
        <strain evidence="1">ISS417</strain>
    </source>
</reference>
<dbReference type="EMBL" id="JYDJ01000468">
    <property type="protein sequence ID" value="KRX35158.1"/>
    <property type="molecule type" value="Genomic_DNA"/>
</dbReference>
<dbReference type="Proteomes" id="UP000055048">
    <property type="component" value="Unassembled WGS sequence"/>
</dbReference>
<comment type="caution">
    <text evidence="1">The sequence shown here is derived from an EMBL/GenBank/DDBJ whole genome shotgun (WGS) entry which is preliminary data.</text>
</comment>